<keyword evidence="7" id="KW-1185">Reference proteome</keyword>
<name>A0A419SZW2_9FIRM</name>
<dbReference type="AlphaFoldDB" id="A0A419SZW2"/>
<accession>A0A419SZW2</accession>
<dbReference type="Proteomes" id="UP000284277">
    <property type="component" value="Unassembled WGS sequence"/>
</dbReference>
<dbReference type="Pfam" id="PF14532">
    <property type="entry name" value="Sigma54_activ_2"/>
    <property type="match status" value="1"/>
</dbReference>
<dbReference type="InterPro" id="IPR010524">
    <property type="entry name" value="Sig_transdc_resp-reg_PrpR_N"/>
</dbReference>
<dbReference type="SUPFAM" id="SSF46689">
    <property type="entry name" value="Homeodomain-like"/>
    <property type="match status" value="1"/>
</dbReference>
<dbReference type="InterPro" id="IPR002078">
    <property type="entry name" value="Sigma_54_int"/>
</dbReference>
<dbReference type="Gene3D" id="3.40.50.10660">
    <property type="entry name" value="PrpR receptor domain-like"/>
    <property type="match status" value="1"/>
</dbReference>
<dbReference type="SUPFAM" id="SSF159800">
    <property type="entry name" value="PrpR receptor domain-like"/>
    <property type="match status" value="1"/>
</dbReference>
<evidence type="ECO:0000256" key="2">
    <source>
        <dbReference type="ARBA" id="ARBA00022840"/>
    </source>
</evidence>
<keyword evidence="2" id="KW-0067">ATP-binding</keyword>
<dbReference type="Gene3D" id="3.40.50.300">
    <property type="entry name" value="P-loop containing nucleotide triphosphate hydrolases"/>
    <property type="match status" value="1"/>
</dbReference>
<dbReference type="RefSeq" id="WP_120197521.1">
    <property type="nucleotide sequence ID" value="NZ_MCIA01000030.1"/>
</dbReference>
<evidence type="ECO:0000256" key="4">
    <source>
        <dbReference type="ARBA" id="ARBA00023163"/>
    </source>
</evidence>
<keyword evidence="6" id="KW-0808">Transferase</keyword>
<proteinExistence type="predicted"/>
<keyword evidence="6" id="KW-0418">Kinase</keyword>
<dbReference type="SUPFAM" id="SSF52540">
    <property type="entry name" value="P-loop containing nucleoside triphosphate hydrolases"/>
    <property type="match status" value="1"/>
</dbReference>
<dbReference type="EMBL" id="MCIA01000030">
    <property type="protein sequence ID" value="RKD30733.1"/>
    <property type="molecule type" value="Genomic_DNA"/>
</dbReference>
<dbReference type="GO" id="GO:0016301">
    <property type="term" value="F:kinase activity"/>
    <property type="evidence" value="ECO:0007669"/>
    <property type="project" value="UniProtKB-KW"/>
</dbReference>
<comment type="caution">
    <text evidence="6">The sequence shown here is derived from an EMBL/GenBank/DDBJ whole genome shotgun (WGS) entry which is preliminary data.</text>
</comment>
<dbReference type="GO" id="GO:0005524">
    <property type="term" value="F:ATP binding"/>
    <property type="evidence" value="ECO:0007669"/>
    <property type="project" value="UniProtKB-KW"/>
</dbReference>
<protein>
    <submittedName>
        <fullName evidence="6">Histidine kinase</fullName>
    </submittedName>
</protein>
<evidence type="ECO:0000313" key="6">
    <source>
        <dbReference type="EMBL" id="RKD30733.1"/>
    </source>
</evidence>
<feature type="domain" description="Sigma-54 factor interaction" evidence="5">
    <location>
        <begin position="309"/>
        <end position="516"/>
    </location>
</feature>
<sequence>MQKVKILVIAPYEGMTEIFENISKNRDDIDLTIQTGDLNTGRKIVENLAHKNYDVIISRGGTAELIRSSVEIPVVDISISGYDILRSIKMAESYSGKLVIAGFSGITKQARVLCDLLQYDINIITFTSEEGALAALRAARNDGASLVLCDMTGANYAKILNMNSILITSGTESINDAINEAKKIVHSSNHVHKQKNLFQSLLTDEDREFLIYDPAGSLWFSSFSLDGMNVSLMNVVQTYLKAFLKVPNQSVARQIRDKVYTFTCRHLYIDEQKYTAIIINQKLALFAEDDIGITIYNKPDSDSTNFSNFFGSSNKIGNTAHIIEEYSKSYLPVLITGEDGTGKDKVASLMYENGPYHTSPFYVIDCKFISERKWNHIMNNENSPLADVHSTIYIKNVCMLSHSQLEKLFNYIDHTDLTKRNRMIFSLLITNEISPESTDIKNHLEKRLSCLTLNLLPLRERSDDIPSITALYLHKLNVSLGKQIIGLEAEAMDIFTAFPWTQNLDQLHHVLKELAVVTKTPYITYHDVKYFLDQEMPAMPSLPSVDLDLTQTLDEINYQIILTVLEEEHENKEKTASRLGISRSTLWRILKTHNGI</sequence>
<dbReference type="Pfam" id="PF06506">
    <property type="entry name" value="PrpR_N"/>
    <property type="match status" value="1"/>
</dbReference>
<dbReference type="InterPro" id="IPR009057">
    <property type="entry name" value="Homeodomain-like_sf"/>
</dbReference>
<reference evidence="6 7" key="1">
    <citation type="submission" date="2016-08" db="EMBL/GenBank/DDBJ databases">
        <title>A new outlook on sporulation: Clostridium algidixylanolyticum.</title>
        <authorList>
            <person name="Poppleton D.I."/>
            <person name="Gribaldo S."/>
        </authorList>
    </citation>
    <scope>NUCLEOTIDE SEQUENCE [LARGE SCALE GENOMIC DNA]</scope>
    <source>
        <strain evidence="6 7">SPL73</strain>
    </source>
</reference>
<organism evidence="6 7">
    <name type="scientific">Lacrimispora algidixylanolytica</name>
    <dbReference type="NCBI Taxonomy" id="94868"/>
    <lineage>
        <taxon>Bacteria</taxon>
        <taxon>Bacillati</taxon>
        <taxon>Bacillota</taxon>
        <taxon>Clostridia</taxon>
        <taxon>Lachnospirales</taxon>
        <taxon>Lachnospiraceae</taxon>
        <taxon>Lacrimispora</taxon>
    </lineage>
</organism>
<keyword evidence="4" id="KW-0804">Transcription</keyword>
<keyword evidence="3" id="KW-0805">Transcription regulation</keyword>
<dbReference type="Pfam" id="PF02954">
    <property type="entry name" value="HTH_8"/>
    <property type="match status" value="1"/>
</dbReference>
<dbReference type="PANTHER" id="PTHR32071">
    <property type="entry name" value="TRANSCRIPTIONAL REGULATORY PROTEIN"/>
    <property type="match status" value="1"/>
</dbReference>
<gene>
    <name evidence="6" type="ORF">BET01_05280</name>
</gene>
<dbReference type="InterPro" id="IPR058031">
    <property type="entry name" value="AAA_lid_NorR"/>
</dbReference>
<dbReference type="OrthoDB" id="9771372at2"/>
<dbReference type="Pfam" id="PF25601">
    <property type="entry name" value="AAA_lid_14"/>
    <property type="match status" value="1"/>
</dbReference>
<evidence type="ECO:0000256" key="3">
    <source>
        <dbReference type="ARBA" id="ARBA00023015"/>
    </source>
</evidence>
<dbReference type="InterPro" id="IPR027417">
    <property type="entry name" value="P-loop_NTPase"/>
</dbReference>
<evidence type="ECO:0000256" key="1">
    <source>
        <dbReference type="ARBA" id="ARBA00022741"/>
    </source>
</evidence>
<dbReference type="Gene3D" id="1.10.8.60">
    <property type="match status" value="1"/>
</dbReference>
<evidence type="ECO:0000313" key="7">
    <source>
        <dbReference type="Proteomes" id="UP000284277"/>
    </source>
</evidence>
<dbReference type="GO" id="GO:0043565">
    <property type="term" value="F:sequence-specific DNA binding"/>
    <property type="evidence" value="ECO:0007669"/>
    <property type="project" value="InterPro"/>
</dbReference>
<dbReference type="Gene3D" id="1.10.10.60">
    <property type="entry name" value="Homeodomain-like"/>
    <property type="match status" value="1"/>
</dbReference>
<keyword evidence="1" id="KW-0547">Nucleotide-binding</keyword>
<dbReference type="GO" id="GO:0006355">
    <property type="term" value="P:regulation of DNA-templated transcription"/>
    <property type="evidence" value="ECO:0007669"/>
    <property type="project" value="InterPro"/>
</dbReference>
<dbReference type="InterPro" id="IPR002197">
    <property type="entry name" value="HTH_Fis"/>
</dbReference>
<evidence type="ECO:0000259" key="5">
    <source>
        <dbReference type="PROSITE" id="PS50045"/>
    </source>
</evidence>
<dbReference type="Gene3D" id="3.40.50.2300">
    <property type="match status" value="1"/>
</dbReference>
<dbReference type="PROSITE" id="PS50045">
    <property type="entry name" value="SIGMA54_INTERACT_4"/>
    <property type="match status" value="1"/>
</dbReference>
<dbReference type="GO" id="GO:0000156">
    <property type="term" value="F:phosphorelay response regulator activity"/>
    <property type="evidence" value="ECO:0007669"/>
    <property type="project" value="InterPro"/>
</dbReference>